<sequence length="295" mass="34403">MKELIEIKKGLDLVNKSIIKLENDINNIRIDEDNNIDKTDVMYSFERMSDNFENIKIDIDSLITKNDDNNLNIYQKIQKARVELQKRDLKKTGYNKFAHYKYFELGDFLPHVNEICLNIGLYTEFKYTKDQAWLYIKDTDNPDIFREWSTPIEVATLKGCSAIQNIGGTQSFARRYLYMMAFEIAETDVIDSGAVDEEAEESKRKINKAGVMTINSLIDETGVDRSRFLSWVGVEKVEDIPNSALNTCIQMLNKKKKSNESKKSNENRKNEEIEIKETNIESEEKDEKHLEDFEF</sequence>
<dbReference type="Proteomes" id="UP000030635">
    <property type="component" value="Chromosome"/>
</dbReference>
<proteinExistence type="predicted"/>
<name>A0A0A7FSW5_9CLOT</name>
<dbReference type="HOGENOM" id="CLU_082063_2_0_9"/>
<evidence type="ECO:0000313" key="2">
    <source>
        <dbReference type="EMBL" id="AIY82692.1"/>
    </source>
</evidence>
<dbReference type="eggNOG" id="ENOG5032XSK">
    <property type="taxonomic scope" value="Bacteria"/>
</dbReference>
<feature type="region of interest" description="Disordered" evidence="1">
    <location>
        <begin position="255"/>
        <end position="295"/>
    </location>
</feature>
<dbReference type="RefSeq" id="WP_242851904.1">
    <property type="nucleotide sequence ID" value="NZ_CP006905.1"/>
</dbReference>
<dbReference type="KEGG" id="cbv:U729_16"/>
<dbReference type="EMBL" id="CP006905">
    <property type="protein sequence ID" value="AIY82692.1"/>
    <property type="molecule type" value="Genomic_DNA"/>
</dbReference>
<evidence type="ECO:0000256" key="1">
    <source>
        <dbReference type="SAM" id="MobiDB-lite"/>
    </source>
</evidence>
<dbReference type="AlphaFoldDB" id="A0A0A7FSW5"/>
<dbReference type="Pfam" id="PF04404">
    <property type="entry name" value="ERF"/>
    <property type="match status" value="1"/>
</dbReference>
<accession>A0A0A7FSW5</accession>
<dbReference type="InterPro" id="IPR007499">
    <property type="entry name" value="ERF_bacteria_virus"/>
</dbReference>
<feature type="compositionally biased region" description="Basic and acidic residues" evidence="1">
    <location>
        <begin position="258"/>
        <end position="279"/>
    </location>
</feature>
<protein>
    <submittedName>
        <fullName evidence="2">ERF superfamily protein</fullName>
    </submittedName>
</protein>
<reference evidence="2 3" key="1">
    <citation type="journal article" date="2015" name="Infect. Genet. Evol.">
        <title>Genomic sequences of six botulinum neurotoxin-producing strains representing three clostridial species illustrate the mobility and diversity of botulinum neurotoxin genes.</title>
        <authorList>
            <person name="Smith T.J."/>
            <person name="Hill K.K."/>
            <person name="Xie G."/>
            <person name="Foley B.T."/>
            <person name="Williamson C.H."/>
            <person name="Foster J.T."/>
            <person name="Johnson S.L."/>
            <person name="Chertkov O."/>
            <person name="Teshima H."/>
            <person name="Gibbons H.S."/>
            <person name="Johnsky L.A."/>
            <person name="Karavis M.A."/>
            <person name="Smith L.A."/>
        </authorList>
    </citation>
    <scope>NUCLEOTIDE SEQUENCE [LARGE SCALE GENOMIC DNA]</scope>
    <source>
        <strain evidence="2 3">Sullivan</strain>
    </source>
</reference>
<dbReference type="STRING" id="1561.NPD11_2961"/>
<evidence type="ECO:0000313" key="3">
    <source>
        <dbReference type="Proteomes" id="UP000030635"/>
    </source>
</evidence>
<organism evidence="2 3">
    <name type="scientific">Clostridium baratii str. Sullivan</name>
    <dbReference type="NCBI Taxonomy" id="1415775"/>
    <lineage>
        <taxon>Bacteria</taxon>
        <taxon>Bacillati</taxon>
        <taxon>Bacillota</taxon>
        <taxon>Clostridia</taxon>
        <taxon>Eubacteriales</taxon>
        <taxon>Clostridiaceae</taxon>
        <taxon>Clostridium</taxon>
    </lineage>
</organism>
<gene>
    <name evidence="2" type="ORF">U729_16</name>
</gene>
<feature type="compositionally biased region" description="Basic and acidic residues" evidence="1">
    <location>
        <begin position="285"/>
        <end position="295"/>
    </location>
</feature>
<keyword evidence="3" id="KW-1185">Reference proteome</keyword>